<dbReference type="AlphaFoldDB" id="A0A4V2Y472"/>
<dbReference type="PANTHER" id="PTHR45527">
    <property type="entry name" value="NONRIBOSOMAL PEPTIDE SYNTHETASE"/>
    <property type="match status" value="1"/>
</dbReference>
<dbReference type="GO" id="GO:0031177">
    <property type="term" value="F:phosphopantetheine binding"/>
    <property type="evidence" value="ECO:0007669"/>
    <property type="project" value="TreeGrafter"/>
</dbReference>
<feature type="domain" description="Condensation" evidence="1">
    <location>
        <begin position="26"/>
        <end position="360"/>
    </location>
</feature>
<dbReference type="GO" id="GO:0005737">
    <property type="term" value="C:cytoplasm"/>
    <property type="evidence" value="ECO:0007669"/>
    <property type="project" value="TreeGrafter"/>
</dbReference>
<name>A0A4V2Y472_9ACTN</name>
<dbReference type="GO" id="GO:0043041">
    <property type="term" value="P:amino acid activation for nonribosomal peptide biosynthetic process"/>
    <property type="evidence" value="ECO:0007669"/>
    <property type="project" value="TreeGrafter"/>
</dbReference>
<evidence type="ECO:0000313" key="2">
    <source>
        <dbReference type="EMBL" id="TDC79225.1"/>
    </source>
</evidence>
<accession>A0A4V2Y472</accession>
<dbReference type="PANTHER" id="PTHR45527:SF1">
    <property type="entry name" value="FATTY ACID SYNTHASE"/>
    <property type="match status" value="1"/>
</dbReference>
<reference evidence="2 3" key="1">
    <citation type="submission" date="2019-03" db="EMBL/GenBank/DDBJ databases">
        <title>Draft genome sequences of novel Actinobacteria.</title>
        <authorList>
            <person name="Sahin N."/>
            <person name="Ay H."/>
            <person name="Saygin H."/>
        </authorList>
    </citation>
    <scope>NUCLEOTIDE SEQUENCE [LARGE SCALE GENOMIC DNA]</scope>
    <source>
        <strain evidence="2 3">DSM 41900</strain>
    </source>
</reference>
<proteinExistence type="predicted"/>
<dbReference type="Gene3D" id="3.30.559.30">
    <property type="entry name" value="Nonribosomal peptide synthetase, condensation domain"/>
    <property type="match status" value="1"/>
</dbReference>
<dbReference type="GO" id="GO:0008610">
    <property type="term" value="P:lipid biosynthetic process"/>
    <property type="evidence" value="ECO:0007669"/>
    <property type="project" value="UniProtKB-ARBA"/>
</dbReference>
<dbReference type="OrthoDB" id="3405520at2"/>
<protein>
    <recommendedName>
        <fullName evidence="1">Condensation domain-containing protein</fullName>
    </recommendedName>
</protein>
<dbReference type="SUPFAM" id="SSF52777">
    <property type="entry name" value="CoA-dependent acyltransferases"/>
    <property type="match status" value="2"/>
</dbReference>
<sequence>MELTPGGRRGDFLQVRVQSGEGLEKTFPGTWAQQAFWDATKALGEEDHQFNFSQSIDIGDSISIGEVWEAVAWMVRRHESFRTLFVEMPGGRVGQRVLDAVEVPVRIIETGADLAASHADDAVNDWESRRFRHVAEIPLRVCLVGPADGSKRLVLAISHMCADFFGIRLAVEEVARFLGGADPLTFPRPVQPREVAEFQYSERGRNVSARAIEYWIGTLLDLPPMRVDPGFADRREVRFWQGRLSSRFLPCALASLASRFRVSDSTVLLSAASLVLGRMTGTDRPGFMLMCGNRVNAEDRRNVSPRVLEGLFSADVSGGDFAALLKRVQRASLRSYQHSQYDKIDLLSKIHSAGADRCRLHRTVFYNDARMEGGEASPLATRSALEAFELGDCRLRALTDNRGDEDIALHIHQNRDELAMTLTADTGLVGPQAIQDSLREIERIIFRAVKDYS</sequence>
<dbReference type="GO" id="GO:0044550">
    <property type="term" value="P:secondary metabolite biosynthetic process"/>
    <property type="evidence" value="ECO:0007669"/>
    <property type="project" value="TreeGrafter"/>
</dbReference>
<evidence type="ECO:0000259" key="1">
    <source>
        <dbReference type="Pfam" id="PF00668"/>
    </source>
</evidence>
<dbReference type="InterPro" id="IPR023213">
    <property type="entry name" value="CAT-like_dom_sf"/>
</dbReference>
<dbReference type="Pfam" id="PF00668">
    <property type="entry name" value="Condensation"/>
    <property type="match status" value="1"/>
</dbReference>
<dbReference type="InterPro" id="IPR001242">
    <property type="entry name" value="Condensation_dom"/>
</dbReference>
<comment type="caution">
    <text evidence="2">The sequence shown here is derived from an EMBL/GenBank/DDBJ whole genome shotgun (WGS) entry which is preliminary data.</text>
</comment>
<evidence type="ECO:0000313" key="3">
    <source>
        <dbReference type="Proteomes" id="UP000295345"/>
    </source>
</evidence>
<keyword evidence="3" id="KW-1185">Reference proteome</keyword>
<dbReference type="GO" id="GO:0003824">
    <property type="term" value="F:catalytic activity"/>
    <property type="evidence" value="ECO:0007669"/>
    <property type="project" value="InterPro"/>
</dbReference>
<dbReference type="EMBL" id="SMKI01000020">
    <property type="protein sequence ID" value="TDC79225.1"/>
    <property type="molecule type" value="Genomic_DNA"/>
</dbReference>
<dbReference type="Gene3D" id="3.30.559.10">
    <property type="entry name" value="Chloramphenicol acetyltransferase-like domain"/>
    <property type="match status" value="1"/>
</dbReference>
<dbReference type="Proteomes" id="UP000295345">
    <property type="component" value="Unassembled WGS sequence"/>
</dbReference>
<gene>
    <name evidence="2" type="ORF">E1283_03330</name>
</gene>
<dbReference type="RefSeq" id="WP_132816330.1">
    <property type="nucleotide sequence ID" value="NZ_SMKI01000020.1"/>
</dbReference>
<organism evidence="2 3">
    <name type="scientific">Streptomyces hainanensis</name>
    <dbReference type="NCBI Taxonomy" id="402648"/>
    <lineage>
        <taxon>Bacteria</taxon>
        <taxon>Bacillati</taxon>
        <taxon>Actinomycetota</taxon>
        <taxon>Actinomycetes</taxon>
        <taxon>Kitasatosporales</taxon>
        <taxon>Streptomycetaceae</taxon>
        <taxon>Streptomyces</taxon>
    </lineage>
</organism>